<evidence type="ECO:0000313" key="2">
    <source>
        <dbReference type="Proteomes" id="UP000789702"/>
    </source>
</evidence>
<proteinExistence type="predicted"/>
<dbReference type="Proteomes" id="UP000789702">
    <property type="component" value="Unassembled WGS sequence"/>
</dbReference>
<reference evidence="1" key="1">
    <citation type="submission" date="2021-06" db="EMBL/GenBank/DDBJ databases">
        <authorList>
            <person name="Kallberg Y."/>
            <person name="Tangrot J."/>
            <person name="Rosling A."/>
        </authorList>
    </citation>
    <scope>NUCLEOTIDE SEQUENCE</scope>
    <source>
        <strain evidence="1">IL203A</strain>
    </source>
</reference>
<comment type="caution">
    <text evidence="1">The sequence shown here is derived from an EMBL/GenBank/DDBJ whole genome shotgun (WGS) entry which is preliminary data.</text>
</comment>
<protein>
    <submittedName>
        <fullName evidence="1">16582_t:CDS:1</fullName>
    </submittedName>
</protein>
<dbReference type="EMBL" id="CAJVPU010005949">
    <property type="protein sequence ID" value="CAG8554667.1"/>
    <property type="molecule type" value="Genomic_DNA"/>
</dbReference>
<evidence type="ECO:0000313" key="1">
    <source>
        <dbReference type="EMBL" id="CAG8554667.1"/>
    </source>
</evidence>
<name>A0ACA9LYE6_9GLOM</name>
<organism evidence="1 2">
    <name type="scientific">Dentiscutata heterogama</name>
    <dbReference type="NCBI Taxonomy" id="1316150"/>
    <lineage>
        <taxon>Eukaryota</taxon>
        <taxon>Fungi</taxon>
        <taxon>Fungi incertae sedis</taxon>
        <taxon>Mucoromycota</taxon>
        <taxon>Glomeromycotina</taxon>
        <taxon>Glomeromycetes</taxon>
        <taxon>Diversisporales</taxon>
        <taxon>Gigasporaceae</taxon>
        <taxon>Dentiscutata</taxon>
    </lineage>
</organism>
<sequence>PTASYIYDELSRWYYIVCNNAAKDKNGLEILKEFQSADTILPALSNELPICPKDKLTSKLLNFKNLSRPVNSSFISPVKLPKICGK</sequence>
<feature type="non-terminal residue" evidence="1">
    <location>
        <position position="1"/>
    </location>
</feature>
<keyword evidence="2" id="KW-1185">Reference proteome</keyword>
<gene>
    <name evidence="1" type="ORF">DHETER_LOCUS5378</name>
</gene>
<accession>A0ACA9LYE6</accession>